<feature type="transmembrane region" description="Helical" evidence="7">
    <location>
        <begin position="26"/>
        <end position="45"/>
    </location>
</feature>
<organism evidence="8 9">
    <name type="scientific">Vitis vinifera</name>
    <name type="common">Grape</name>
    <dbReference type="NCBI Taxonomy" id="29760"/>
    <lineage>
        <taxon>Eukaryota</taxon>
        <taxon>Viridiplantae</taxon>
        <taxon>Streptophyta</taxon>
        <taxon>Embryophyta</taxon>
        <taxon>Tracheophyta</taxon>
        <taxon>Spermatophyta</taxon>
        <taxon>Magnoliopsida</taxon>
        <taxon>eudicotyledons</taxon>
        <taxon>Gunneridae</taxon>
        <taxon>Pentapetalae</taxon>
        <taxon>rosids</taxon>
        <taxon>Vitales</taxon>
        <taxon>Vitaceae</taxon>
        <taxon>Viteae</taxon>
        <taxon>Vitis</taxon>
    </lineage>
</organism>
<proteinExistence type="predicted"/>
<evidence type="ECO:0000256" key="1">
    <source>
        <dbReference type="ARBA" id="ARBA00004606"/>
    </source>
</evidence>
<keyword evidence="4 7" id="KW-0472">Membrane</keyword>
<evidence type="ECO:0000256" key="4">
    <source>
        <dbReference type="ARBA" id="ARBA00023136"/>
    </source>
</evidence>
<dbReference type="InterPro" id="IPR003406">
    <property type="entry name" value="Glyco_trans_14"/>
</dbReference>
<sequence>MQNSHQPPFPISGTTAAALTKDNRSFYLIIATSFVSLLFILSLSATSPPAPSAPPPTHIFFPPPTTAIPSSSTPTHLIPLPLLPHLPTSSPAPPETPTRSSASSSPPTTLEITTSSTLTSPLLSLIADFAYRKGSSSISSTLHGASILLRLSSSWDWFINLSASDYPLVTQDDLLHILSFVPRDLNFVNHTSYIGWKESRKLKPIIVDPGLYLTQKTEIFYATQKRGLPNSFQLFTGEL</sequence>
<keyword evidence="7" id="KW-0812">Transmembrane</keyword>
<evidence type="ECO:0000256" key="5">
    <source>
        <dbReference type="ARBA" id="ARBA00023180"/>
    </source>
</evidence>
<gene>
    <name evidence="8" type="primary">GLCAT14B_9</name>
    <name evidence="8" type="ORF">CK203_091931</name>
</gene>
<comment type="subcellular location">
    <subcellularLocation>
        <location evidence="1">Membrane</location>
        <topology evidence="1">Single-pass type II membrane protein</topology>
    </subcellularLocation>
</comment>
<evidence type="ECO:0000313" key="8">
    <source>
        <dbReference type="EMBL" id="RVW13580.1"/>
    </source>
</evidence>
<dbReference type="PANTHER" id="PTHR45719">
    <property type="entry name" value="GLYCOSYLTRANSFERASE"/>
    <property type="match status" value="1"/>
</dbReference>
<dbReference type="AlphaFoldDB" id="A0A438BRT6"/>
<comment type="caution">
    <text evidence="8">The sequence shown here is derived from an EMBL/GenBank/DDBJ whole genome shotgun (WGS) entry which is preliminary data.</text>
</comment>
<evidence type="ECO:0000256" key="6">
    <source>
        <dbReference type="SAM" id="MobiDB-lite"/>
    </source>
</evidence>
<feature type="region of interest" description="Disordered" evidence="6">
    <location>
        <begin position="84"/>
        <end position="115"/>
    </location>
</feature>
<dbReference type="PANTHER" id="PTHR45719:SF10">
    <property type="entry name" value="CORE-2_I-BRANCHING BETA-1,6-N-ACETYLGLUCOSAMINYLTRANSFERASE FAMILY PROTEIN"/>
    <property type="match status" value="1"/>
</dbReference>
<keyword evidence="5" id="KW-0325">Glycoprotein</keyword>
<evidence type="ECO:0000256" key="2">
    <source>
        <dbReference type="ARBA" id="ARBA00022676"/>
    </source>
</evidence>
<accession>A0A438BRT6</accession>
<evidence type="ECO:0000256" key="7">
    <source>
        <dbReference type="SAM" id="Phobius"/>
    </source>
</evidence>
<keyword evidence="3 8" id="KW-0808">Transferase</keyword>
<keyword evidence="7" id="KW-1133">Transmembrane helix</keyword>
<dbReference type="EMBL" id="QGNW01002649">
    <property type="protein sequence ID" value="RVW13580.1"/>
    <property type="molecule type" value="Genomic_DNA"/>
</dbReference>
<dbReference type="InterPro" id="IPR044610">
    <property type="entry name" value="GLCAT14A/B/C"/>
</dbReference>
<evidence type="ECO:0000256" key="3">
    <source>
        <dbReference type="ARBA" id="ARBA00022679"/>
    </source>
</evidence>
<dbReference type="Pfam" id="PF02485">
    <property type="entry name" value="Branch"/>
    <property type="match status" value="1"/>
</dbReference>
<evidence type="ECO:0000313" key="9">
    <source>
        <dbReference type="Proteomes" id="UP000288805"/>
    </source>
</evidence>
<dbReference type="Proteomes" id="UP000288805">
    <property type="component" value="Unassembled WGS sequence"/>
</dbReference>
<name>A0A438BRT6_VITVI</name>
<feature type="compositionally biased region" description="Low complexity" evidence="6">
    <location>
        <begin position="97"/>
        <end position="115"/>
    </location>
</feature>
<reference evidence="8 9" key="1">
    <citation type="journal article" date="2018" name="PLoS Genet.">
        <title>Population sequencing reveals clonal diversity and ancestral inbreeding in the grapevine cultivar Chardonnay.</title>
        <authorList>
            <person name="Roach M.J."/>
            <person name="Johnson D.L."/>
            <person name="Bohlmann J."/>
            <person name="van Vuuren H.J."/>
            <person name="Jones S.J."/>
            <person name="Pretorius I.S."/>
            <person name="Schmidt S.A."/>
            <person name="Borneman A.R."/>
        </authorList>
    </citation>
    <scope>NUCLEOTIDE SEQUENCE [LARGE SCALE GENOMIC DNA]</scope>
    <source>
        <strain evidence="9">cv. Chardonnay</strain>
        <tissue evidence="8">Leaf</tissue>
    </source>
</reference>
<dbReference type="GO" id="GO:0016020">
    <property type="term" value="C:membrane"/>
    <property type="evidence" value="ECO:0007669"/>
    <property type="project" value="UniProtKB-SubCell"/>
</dbReference>
<keyword evidence="2" id="KW-0328">Glycosyltransferase</keyword>
<dbReference type="GO" id="GO:0015020">
    <property type="term" value="F:glucuronosyltransferase activity"/>
    <property type="evidence" value="ECO:0007669"/>
    <property type="project" value="InterPro"/>
</dbReference>
<protein>
    <submittedName>
        <fullName evidence="8">Beta-glucuronosyltransferase GlcAT14B</fullName>
    </submittedName>
</protein>